<dbReference type="InterPro" id="IPR029001">
    <property type="entry name" value="ITPase-like_fam"/>
</dbReference>
<dbReference type="EMBL" id="CP076460">
    <property type="protein sequence ID" value="QWQ32713.1"/>
    <property type="molecule type" value="Genomic_DNA"/>
</dbReference>
<dbReference type="AlphaFoldDB" id="A0A8F1SBX1"/>
<evidence type="ECO:0000256" key="2">
    <source>
        <dbReference type="ARBA" id="ARBA00022801"/>
    </source>
</evidence>
<dbReference type="KEGG" id="mnd:KOY48_02735"/>
<dbReference type="GO" id="GO:0009143">
    <property type="term" value="P:nucleoside triphosphate catabolic process"/>
    <property type="evidence" value="ECO:0007669"/>
    <property type="project" value="InterPro"/>
</dbReference>
<reference evidence="3" key="1">
    <citation type="submission" date="2021-06" db="EMBL/GenBank/DDBJ databases">
        <title>An adapted protocol for Saccharibacteria cultivation: two new species join this phylum of Candidate Phyla Radiations.</title>
        <authorList>
            <person name="Ibrahim A."/>
            <person name="Maatouk M."/>
            <person name="Zgheib R."/>
            <person name="Haddad G."/>
            <person name="Bou Khalil J."/>
            <person name="Raoult D."/>
            <person name="Bittar F."/>
        </authorList>
    </citation>
    <scope>NUCLEOTIDE SEQUENCE</scope>
    <source>
        <strain evidence="3">IHU1</strain>
    </source>
</reference>
<dbReference type="GO" id="GO:0047429">
    <property type="term" value="F:nucleoside triphosphate diphosphatase activity"/>
    <property type="evidence" value="ECO:0007669"/>
    <property type="project" value="InterPro"/>
</dbReference>
<keyword evidence="4" id="KW-1185">Reference proteome</keyword>
<dbReference type="InterPro" id="IPR002637">
    <property type="entry name" value="RdgB/HAM1"/>
</dbReference>
<sequence length="219" mass="24983">MKQENSPIYFITSNHRKFTSLQELLQPLGVDLRQLDYDFDEGRGLDIQTIAKSKLSQAKKAFPNKRLVVDDRGFFIPALKGFPGPFVKLLLNSFSYPGIIKLMKGETDRRAIFSFAVGYFDGEKDHIFVANEEGFIVDEPRGDNLHGWTELLYIYGHPSFPGRSLAELNDEEWQEYLTIIEKVDGLAMLRDYLKGVTSWLSPSFAKTFSVINTPFLLTS</sequence>
<evidence type="ECO:0000313" key="3">
    <source>
        <dbReference type="EMBL" id="QWQ32713.1"/>
    </source>
</evidence>
<dbReference type="PANTHER" id="PTHR11067:SF9">
    <property type="entry name" value="INOSINE TRIPHOSPHATE PYROPHOSPHATASE"/>
    <property type="match status" value="1"/>
</dbReference>
<organism evidence="3 4">
    <name type="scientific">Candidatus Minimicrobia naudis</name>
    <dbReference type="NCBI Taxonomy" id="2841263"/>
    <lineage>
        <taxon>Bacteria</taxon>
        <taxon>Candidatus Saccharimonadota</taxon>
        <taxon>Candidatus Saccharimonadota incertae sedis</taxon>
        <taxon>Candidatus Minimicrobia</taxon>
    </lineage>
</organism>
<evidence type="ECO:0000256" key="1">
    <source>
        <dbReference type="ARBA" id="ARBA00008023"/>
    </source>
</evidence>
<dbReference type="PANTHER" id="PTHR11067">
    <property type="entry name" value="INOSINE TRIPHOSPHATE PYROPHOSPHATASE/HAM1 PROTEIN"/>
    <property type="match status" value="1"/>
</dbReference>
<evidence type="ECO:0000313" key="4">
    <source>
        <dbReference type="Proteomes" id="UP000679129"/>
    </source>
</evidence>
<name>A0A8F1SBX1_9BACT</name>
<gene>
    <name evidence="3" type="ORF">KOY48_02735</name>
</gene>
<proteinExistence type="inferred from homology"/>
<dbReference type="GO" id="GO:0005737">
    <property type="term" value="C:cytoplasm"/>
    <property type="evidence" value="ECO:0007669"/>
    <property type="project" value="TreeGrafter"/>
</dbReference>
<dbReference type="Proteomes" id="UP000679129">
    <property type="component" value="Chromosome"/>
</dbReference>
<evidence type="ECO:0008006" key="5">
    <source>
        <dbReference type="Google" id="ProtNLM"/>
    </source>
</evidence>
<keyword evidence="2" id="KW-0378">Hydrolase</keyword>
<comment type="similarity">
    <text evidence="1">Belongs to the HAM1 NTPase family.</text>
</comment>
<protein>
    <recommendedName>
        <fullName evidence="5">Non-canonical purine NTP pyrophosphatase</fullName>
    </recommendedName>
</protein>
<dbReference type="SUPFAM" id="SSF52972">
    <property type="entry name" value="ITPase-like"/>
    <property type="match status" value="1"/>
</dbReference>
<dbReference type="Gene3D" id="3.90.950.10">
    <property type="match status" value="1"/>
</dbReference>
<dbReference type="Pfam" id="PF01725">
    <property type="entry name" value="Ham1p_like"/>
    <property type="match status" value="1"/>
</dbReference>
<accession>A0A8F1SBX1</accession>